<dbReference type="Proteomes" id="UP000095284">
    <property type="component" value="Unplaced"/>
</dbReference>
<evidence type="ECO:0000313" key="1">
    <source>
        <dbReference type="Proteomes" id="UP000095284"/>
    </source>
</evidence>
<evidence type="ECO:0000313" key="2">
    <source>
        <dbReference type="WBParaSite" id="BXY_0322700.1"/>
    </source>
</evidence>
<dbReference type="WBParaSite" id="BXY_0322700.1">
    <property type="protein sequence ID" value="BXY_0322700.1"/>
    <property type="gene ID" value="BXY_0322700"/>
</dbReference>
<name>A0A1I7RR80_BURXY</name>
<protein>
    <submittedName>
        <fullName evidence="2">DUF2071 domain-containing protein</fullName>
    </submittedName>
</protein>
<organism evidence="1 2">
    <name type="scientific">Bursaphelenchus xylophilus</name>
    <name type="common">Pinewood nematode worm</name>
    <name type="synonym">Aphelenchoides xylophilus</name>
    <dbReference type="NCBI Taxonomy" id="6326"/>
    <lineage>
        <taxon>Eukaryota</taxon>
        <taxon>Metazoa</taxon>
        <taxon>Ecdysozoa</taxon>
        <taxon>Nematoda</taxon>
        <taxon>Chromadorea</taxon>
        <taxon>Rhabditida</taxon>
        <taxon>Tylenchina</taxon>
        <taxon>Tylenchomorpha</taxon>
        <taxon>Aphelenchoidea</taxon>
        <taxon>Aphelenchoididae</taxon>
        <taxon>Bursaphelenchus</taxon>
    </lineage>
</organism>
<reference evidence="2" key="1">
    <citation type="submission" date="2016-11" db="UniProtKB">
        <authorList>
            <consortium name="WormBaseParasite"/>
        </authorList>
    </citation>
    <scope>IDENTIFICATION</scope>
</reference>
<accession>A0A1I7RR80</accession>
<proteinExistence type="predicted"/>
<dbReference type="AlphaFoldDB" id="A0A1I7RR80"/>
<sequence length="169" mass="19068">MGQDFIRLLTFNLKRWVVSSLSCVKPEGLFTPWAWTQIGGIHLWPAPIDHEWSRSPVVVLGCPSSFGRWELGLFPRSGLTLKVGRRFLFCPDPKPAAGMDISPIQLSERVSWDGREAYTKIYPPFSQPFLGLHANSFSYRGHCCIGNPFRMILLRGKQAAAFHPLTIPD</sequence>